<evidence type="ECO:0000313" key="4">
    <source>
        <dbReference type="Proteomes" id="UP000537131"/>
    </source>
</evidence>
<dbReference type="CDD" id="cd00093">
    <property type="entry name" value="HTH_XRE"/>
    <property type="match status" value="1"/>
</dbReference>
<dbReference type="GO" id="GO:0003700">
    <property type="term" value="F:DNA-binding transcription factor activity"/>
    <property type="evidence" value="ECO:0007669"/>
    <property type="project" value="TreeGrafter"/>
</dbReference>
<evidence type="ECO:0000256" key="1">
    <source>
        <dbReference type="ARBA" id="ARBA00023125"/>
    </source>
</evidence>
<gene>
    <name evidence="3" type="ORF">HBE96_21830</name>
</gene>
<dbReference type="InterPro" id="IPR050807">
    <property type="entry name" value="TransReg_Diox_bact_type"/>
</dbReference>
<dbReference type="InterPro" id="IPR001387">
    <property type="entry name" value="Cro/C1-type_HTH"/>
</dbReference>
<dbReference type="SUPFAM" id="SSF47413">
    <property type="entry name" value="lambda repressor-like DNA-binding domains"/>
    <property type="match status" value="1"/>
</dbReference>
<evidence type="ECO:0000259" key="2">
    <source>
        <dbReference type="PROSITE" id="PS50943"/>
    </source>
</evidence>
<organism evidence="3 4">
    <name type="scientific">Clostridium muellerianum</name>
    <dbReference type="NCBI Taxonomy" id="2716538"/>
    <lineage>
        <taxon>Bacteria</taxon>
        <taxon>Bacillati</taxon>
        <taxon>Bacillota</taxon>
        <taxon>Clostridia</taxon>
        <taxon>Eubacteriales</taxon>
        <taxon>Clostridiaceae</taxon>
        <taxon>Clostridium</taxon>
    </lineage>
</organism>
<dbReference type="GO" id="GO:0003677">
    <property type="term" value="F:DNA binding"/>
    <property type="evidence" value="ECO:0007669"/>
    <property type="project" value="UniProtKB-KW"/>
</dbReference>
<dbReference type="PANTHER" id="PTHR46797">
    <property type="entry name" value="HTH-TYPE TRANSCRIPTIONAL REGULATOR"/>
    <property type="match status" value="1"/>
</dbReference>
<reference evidence="3 4" key="1">
    <citation type="submission" date="2020-04" db="EMBL/GenBank/DDBJ databases">
        <authorList>
            <person name="Doyle D.A."/>
        </authorList>
    </citation>
    <scope>NUCLEOTIDE SEQUENCE [LARGE SCALE GENOMIC DNA]</scope>
    <source>
        <strain evidence="3 4">P21</strain>
    </source>
</reference>
<dbReference type="GO" id="GO:0005829">
    <property type="term" value="C:cytosol"/>
    <property type="evidence" value="ECO:0007669"/>
    <property type="project" value="TreeGrafter"/>
</dbReference>
<feature type="domain" description="HTH cro/C1-type" evidence="2">
    <location>
        <begin position="8"/>
        <end position="68"/>
    </location>
</feature>
<dbReference type="Proteomes" id="UP000537131">
    <property type="component" value="Unassembled WGS sequence"/>
</dbReference>
<proteinExistence type="predicted"/>
<keyword evidence="4" id="KW-1185">Reference proteome</keyword>
<sequence length="121" mass="13687">MMGLGEKLKAIRKAKGISLQNLSDATVNVSETRISISFLSDIENGRSNPSIDRLKIIAKALNTSVSYFIEDSETTLFGGAIEDTEFIPVIELLRDFKDWNVEDKKELLYYLKAKKTIRDNK</sequence>
<accession>A0A7Y0EKS3</accession>
<dbReference type="PROSITE" id="PS50943">
    <property type="entry name" value="HTH_CROC1"/>
    <property type="match status" value="1"/>
</dbReference>
<dbReference type="InterPro" id="IPR010982">
    <property type="entry name" value="Lambda_DNA-bd_dom_sf"/>
</dbReference>
<dbReference type="SMART" id="SM00530">
    <property type="entry name" value="HTH_XRE"/>
    <property type="match status" value="1"/>
</dbReference>
<dbReference type="AlphaFoldDB" id="A0A7Y0EKS3"/>
<evidence type="ECO:0000313" key="3">
    <source>
        <dbReference type="EMBL" id="NMM65227.1"/>
    </source>
</evidence>
<reference evidence="3 4" key="2">
    <citation type="submission" date="2020-06" db="EMBL/GenBank/DDBJ databases">
        <title>Complete Genome Sequence of Clostridium muelleri sp. nov. P21T, an Acid-Alcohol Producing Acetogen Isolated from Old Hay.</title>
        <authorList>
            <person name="Duncan K.E."/>
            <person name="Tanner R.S."/>
        </authorList>
    </citation>
    <scope>NUCLEOTIDE SEQUENCE [LARGE SCALE GENOMIC DNA]</scope>
    <source>
        <strain evidence="3 4">P21</strain>
    </source>
</reference>
<dbReference type="PANTHER" id="PTHR46797:SF25">
    <property type="entry name" value="TRANSCRIPTIONAL REGULATOR"/>
    <property type="match status" value="1"/>
</dbReference>
<dbReference type="EMBL" id="JABBNI010000063">
    <property type="protein sequence ID" value="NMM65227.1"/>
    <property type="molecule type" value="Genomic_DNA"/>
</dbReference>
<dbReference type="Pfam" id="PF01381">
    <property type="entry name" value="HTH_3"/>
    <property type="match status" value="1"/>
</dbReference>
<name>A0A7Y0EKS3_9CLOT</name>
<protein>
    <submittedName>
        <fullName evidence="3">Helix-turn-helix transcriptional regulator</fullName>
    </submittedName>
</protein>
<keyword evidence="1" id="KW-0238">DNA-binding</keyword>
<dbReference type="Gene3D" id="1.10.260.40">
    <property type="entry name" value="lambda repressor-like DNA-binding domains"/>
    <property type="match status" value="1"/>
</dbReference>
<comment type="caution">
    <text evidence="3">The sequence shown here is derived from an EMBL/GenBank/DDBJ whole genome shotgun (WGS) entry which is preliminary data.</text>
</comment>